<keyword evidence="2" id="KW-0288">FMN</keyword>
<dbReference type="InterPro" id="IPR005025">
    <property type="entry name" value="FMN_Rdtase-like_dom"/>
</dbReference>
<organism evidence="4">
    <name type="scientific">Baileyella intestinalis</name>
    <dbReference type="NCBI Taxonomy" id="2606709"/>
    <lineage>
        <taxon>Bacteria</taxon>
        <taxon>Bacillati</taxon>
        <taxon>Bacillota</taxon>
        <taxon>Clostridia</taxon>
        <taxon>Peptostreptococcales</taxon>
        <taxon>Anaerovoracaceae</taxon>
        <taxon>Baileyella</taxon>
    </lineage>
</organism>
<sequence>MYAKGVFAMKILVISGSPHKSGSTALLTENFIAGAEEAGHQVDCFEASFKSIHPCMACERCHKTGDGCVFKDDMEELRPLVLGSDAVVFVTPVYYFGMNAQLAAAVNRFYAFNDKLLEQDKKAAFITAFADDEEDSCTGCVNTYQLMLRYFGWENKGIIAAQGCGCAEDVMKSSYPAQAYRLGKSF</sequence>
<proteinExistence type="predicted"/>
<keyword evidence="1" id="KW-0285">Flavoprotein</keyword>
<evidence type="ECO:0000313" key="4">
    <source>
        <dbReference type="EMBL" id="MST68516.1"/>
    </source>
</evidence>
<dbReference type="AlphaFoldDB" id="A0A6A8MB43"/>
<dbReference type="InterPro" id="IPR051796">
    <property type="entry name" value="ISF_SsuE-like"/>
</dbReference>
<evidence type="ECO:0000256" key="2">
    <source>
        <dbReference type="ARBA" id="ARBA00022643"/>
    </source>
</evidence>
<dbReference type="EMBL" id="VUNB01000002">
    <property type="protein sequence ID" value="MST68516.1"/>
    <property type="molecule type" value="Genomic_DNA"/>
</dbReference>
<evidence type="ECO:0000256" key="1">
    <source>
        <dbReference type="ARBA" id="ARBA00022630"/>
    </source>
</evidence>
<dbReference type="SUPFAM" id="SSF52218">
    <property type="entry name" value="Flavoproteins"/>
    <property type="match status" value="1"/>
</dbReference>
<comment type="caution">
    <text evidence="4">The sequence shown here is derived from an EMBL/GenBank/DDBJ whole genome shotgun (WGS) entry which is preliminary data.</text>
</comment>
<dbReference type="PANTHER" id="PTHR43278">
    <property type="entry name" value="NAD(P)H-DEPENDENT FMN-CONTAINING OXIDOREDUCTASE YWQN-RELATED"/>
    <property type="match status" value="1"/>
</dbReference>
<feature type="domain" description="NADPH-dependent FMN reductase-like" evidence="3">
    <location>
        <begin position="9"/>
        <end position="128"/>
    </location>
</feature>
<dbReference type="Gene3D" id="3.40.50.360">
    <property type="match status" value="1"/>
</dbReference>
<protein>
    <submittedName>
        <fullName evidence="4">Flavodoxin family protein</fullName>
    </submittedName>
</protein>
<dbReference type="InterPro" id="IPR029039">
    <property type="entry name" value="Flavoprotein-like_sf"/>
</dbReference>
<accession>A0A6A8MB43</accession>
<name>A0A6A8MB43_9FIRM</name>
<evidence type="ECO:0000259" key="3">
    <source>
        <dbReference type="Pfam" id="PF03358"/>
    </source>
</evidence>
<gene>
    <name evidence="4" type="ORF">FYJ66_02775</name>
</gene>
<dbReference type="GO" id="GO:0016491">
    <property type="term" value="F:oxidoreductase activity"/>
    <property type="evidence" value="ECO:0007669"/>
    <property type="project" value="InterPro"/>
</dbReference>
<dbReference type="PANTHER" id="PTHR43278:SF2">
    <property type="entry name" value="IRON-SULFUR FLAVOPROTEIN"/>
    <property type="match status" value="1"/>
</dbReference>
<reference evidence="4" key="1">
    <citation type="submission" date="2019-09" db="EMBL/GenBank/DDBJ databases">
        <title>In-depth cultivation of the pig gut microbiome towards novel bacterial diversity and tailored functional studies.</title>
        <authorList>
            <person name="Wylensek D."/>
            <person name="Hitch T.C.A."/>
            <person name="Clavel T."/>
        </authorList>
    </citation>
    <scope>NUCLEOTIDE SEQUENCE</scope>
    <source>
        <strain evidence="4">RF-744-FAT-WT-3</strain>
    </source>
</reference>
<dbReference type="Pfam" id="PF03358">
    <property type="entry name" value="FMN_red"/>
    <property type="match status" value="1"/>
</dbReference>